<dbReference type="PANTHER" id="PTHR12733:SF3">
    <property type="entry name" value="ATP SYNTHASE F(0) COMPLEX SUBUNIT B1, MITOCHONDRIAL"/>
    <property type="match status" value="1"/>
</dbReference>
<evidence type="ECO:0000256" key="1">
    <source>
        <dbReference type="ARBA" id="ARBA00007479"/>
    </source>
</evidence>
<evidence type="ECO:0000313" key="10">
    <source>
        <dbReference type="EMBL" id="GMT33958.1"/>
    </source>
</evidence>
<keyword evidence="5 9" id="KW-0999">Mitochondrion inner membrane</keyword>
<dbReference type="EMBL" id="BTSY01000006">
    <property type="protein sequence ID" value="GMT33958.1"/>
    <property type="molecule type" value="Genomic_DNA"/>
</dbReference>
<keyword evidence="7 9" id="KW-0496">Mitochondrion</keyword>
<sequence length="323" mass="36876">SMLHQGSEAVMSLSRMVPAGKAAPRLVVVSARSAHHAHTPAPAAANVRPEELDNPNFFQKIALRFQGIPLKGENAPPKSMFDDCGKEWFAPKPLPEVPKDFKEHPERDLVNFPYPARPMYPPKTRMLMIPDSWLEPFQKVTGTSGPYLFVGGLAAFLVNKELWVFEEQGHMTVGWILFYLLISRTVGFRIDNWLYGEYQNRMGFFKNLIEEDLKEAKEFRKTSAAQSESLVAVKEAFPTIFKENMALQLEATYRKNVQSVATEMKRRLDYLKETEETKRRFERDVMLKFISEGVESQASDPKFKEQYINDAIAQLKGLSPAQI</sequence>
<dbReference type="GO" id="GO:0046933">
    <property type="term" value="F:proton-transporting ATP synthase activity, rotational mechanism"/>
    <property type="evidence" value="ECO:0007669"/>
    <property type="project" value="TreeGrafter"/>
</dbReference>
<name>A0AAV5WUP3_9BILA</name>
<comment type="similarity">
    <text evidence="1 9">Belongs to the eukaryotic ATPase B chain family.</text>
</comment>
<reference evidence="10" key="1">
    <citation type="submission" date="2023-10" db="EMBL/GenBank/DDBJ databases">
        <title>Genome assembly of Pristionchus species.</title>
        <authorList>
            <person name="Yoshida K."/>
            <person name="Sommer R.J."/>
        </authorList>
    </citation>
    <scope>NUCLEOTIDE SEQUENCE</scope>
    <source>
        <strain evidence="10">RS5133</strain>
    </source>
</reference>
<comment type="caution">
    <text evidence="10">The sequence shown here is derived from an EMBL/GenBank/DDBJ whole genome shotgun (WGS) entry which is preliminary data.</text>
</comment>
<organism evidence="10 11">
    <name type="scientific">Pristionchus fissidentatus</name>
    <dbReference type="NCBI Taxonomy" id="1538716"/>
    <lineage>
        <taxon>Eukaryota</taxon>
        <taxon>Metazoa</taxon>
        <taxon>Ecdysozoa</taxon>
        <taxon>Nematoda</taxon>
        <taxon>Chromadorea</taxon>
        <taxon>Rhabditida</taxon>
        <taxon>Rhabditina</taxon>
        <taxon>Diplogasteromorpha</taxon>
        <taxon>Diplogasteroidea</taxon>
        <taxon>Neodiplogasteridae</taxon>
        <taxon>Pristionchus</taxon>
    </lineage>
</organism>
<evidence type="ECO:0000256" key="7">
    <source>
        <dbReference type="ARBA" id="ARBA00023128"/>
    </source>
</evidence>
<comment type="function">
    <text evidence="9">Subunit b, of the mitochondrial membrane ATP synthase complex (F(1)F(0) ATP synthase or Complex V) that produces ATP from ADP in the presence of a proton gradient across the membrane which is generated by electron transport complexes of the respiratory chain. ATP synthase complex consist of a soluble F(1) head domain - the catalytic core - and a membrane F(1) domain - the membrane proton channel. These two domains are linked by a central stalk rotating inside the F(1) region and a stationary peripheral stalk. During catalysis, ATP synthesis in the catalytic domain of F(1) is coupled via a rotary mechanism of the central stalk subunits to proton translocation. In vivo, can only synthesize ATP although its ATP hydrolase activity can be activated artificially in vitro. Part of the complex F(0) domain. Part of the complex F(0) domain and the peripheric stalk, which acts as a stator to hold the catalytic alpha(3)beta(3) subcomplex and subunit a/ATP6 static relative to the rotary elements.</text>
</comment>
<dbReference type="InterPro" id="IPR013837">
    <property type="entry name" value="ATP_synth_F0_suB"/>
</dbReference>
<evidence type="ECO:0000256" key="8">
    <source>
        <dbReference type="ARBA" id="ARBA00023136"/>
    </source>
</evidence>
<gene>
    <name evidence="10" type="ORF">PFISCL1PPCAC_25255</name>
</gene>
<evidence type="ECO:0000256" key="5">
    <source>
        <dbReference type="ARBA" id="ARBA00022792"/>
    </source>
</evidence>
<evidence type="ECO:0000256" key="4">
    <source>
        <dbReference type="ARBA" id="ARBA00022781"/>
    </source>
</evidence>
<feature type="non-terminal residue" evidence="10">
    <location>
        <position position="1"/>
    </location>
</feature>
<keyword evidence="3 9" id="KW-0138">CF(0)</keyword>
<keyword evidence="4 9" id="KW-0375">Hydrogen ion transport</keyword>
<comment type="subcellular location">
    <subcellularLocation>
        <location evidence="9">Mitochondrion</location>
    </subcellularLocation>
    <subcellularLocation>
        <location evidence="9">Mitochondrion inner membrane</location>
    </subcellularLocation>
</comment>
<evidence type="ECO:0000256" key="3">
    <source>
        <dbReference type="ARBA" id="ARBA00022547"/>
    </source>
</evidence>
<keyword evidence="6 9" id="KW-0406">Ion transport</keyword>
<dbReference type="GO" id="GO:0005743">
    <property type="term" value="C:mitochondrial inner membrane"/>
    <property type="evidence" value="ECO:0007669"/>
    <property type="project" value="UniProtKB-SubCell"/>
</dbReference>
<protein>
    <recommendedName>
        <fullName evidence="9">ATP synthase subunit b</fullName>
    </recommendedName>
</protein>
<keyword evidence="11" id="KW-1185">Reference proteome</keyword>
<keyword evidence="2 9" id="KW-0813">Transport</keyword>
<evidence type="ECO:0000256" key="9">
    <source>
        <dbReference type="RuleBase" id="RU368017"/>
    </source>
</evidence>
<dbReference type="PANTHER" id="PTHR12733">
    <property type="entry name" value="MITOCHONDRIAL ATP SYNTHASE B CHAIN"/>
    <property type="match status" value="1"/>
</dbReference>
<comment type="subunit">
    <text evidence="9">F-type ATPases have 2 components, CF(1) - the catalytic core - and CF(0) - the membrane proton channel. CF(1) and CF(0) have multiple subunits.</text>
</comment>
<dbReference type="Pfam" id="PF05405">
    <property type="entry name" value="Mt_ATP-synt_B"/>
    <property type="match status" value="1"/>
</dbReference>
<evidence type="ECO:0000256" key="2">
    <source>
        <dbReference type="ARBA" id="ARBA00022448"/>
    </source>
</evidence>
<dbReference type="Gene3D" id="1.20.5.2210">
    <property type="match status" value="1"/>
</dbReference>
<accession>A0AAV5WUP3</accession>
<keyword evidence="8 9" id="KW-0472">Membrane</keyword>
<proteinExistence type="inferred from homology"/>
<dbReference type="GO" id="GO:0045259">
    <property type="term" value="C:proton-transporting ATP synthase complex"/>
    <property type="evidence" value="ECO:0007669"/>
    <property type="project" value="UniProtKB-KW"/>
</dbReference>
<dbReference type="Proteomes" id="UP001432322">
    <property type="component" value="Unassembled WGS sequence"/>
</dbReference>
<dbReference type="InterPro" id="IPR008688">
    <property type="entry name" value="ATP_synth_Bsub_B/MI25"/>
</dbReference>
<evidence type="ECO:0000313" key="11">
    <source>
        <dbReference type="Proteomes" id="UP001432322"/>
    </source>
</evidence>
<dbReference type="AlphaFoldDB" id="A0AAV5WUP3"/>
<evidence type="ECO:0000256" key="6">
    <source>
        <dbReference type="ARBA" id="ARBA00023065"/>
    </source>
</evidence>
<dbReference type="SUPFAM" id="SSF161060">
    <property type="entry name" value="ATP synthase B chain-like"/>
    <property type="match status" value="1"/>
</dbReference>